<protein>
    <submittedName>
        <fullName evidence="1">Accessory factor UbiK family protein</fullName>
    </submittedName>
</protein>
<dbReference type="RefSeq" id="WP_380247666.1">
    <property type="nucleotide sequence ID" value="NZ_JBHUII010000001.1"/>
</dbReference>
<name>A0ABW5BDX2_9PROT</name>
<gene>
    <name evidence="1" type="ORF">ACFSKO_01520</name>
</gene>
<dbReference type="Pfam" id="PF04380">
    <property type="entry name" value="BMFP"/>
    <property type="match status" value="1"/>
</dbReference>
<evidence type="ECO:0000313" key="1">
    <source>
        <dbReference type="EMBL" id="MFD2204267.1"/>
    </source>
</evidence>
<dbReference type="EMBL" id="JBHUII010000001">
    <property type="protein sequence ID" value="MFD2204267.1"/>
    <property type="molecule type" value="Genomic_DNA"/>
</dbReference>
<comment type="caution">
    <text evidence="1">The sequence shown here is derived from an EMBL/GenBank/DDBJ whole genome shotgun (WGS) entry which is preliminary data.</text>
</comment>
<evidence type="ECO:0000313" key="2">
    <source>
        <dbReference type="Proteomes" id="UP001597294"/>
    </source>
</evidence>
<accession>A0ABW5BDX2</accession>
<proteinExistence type="predicted"/>
<organism evidence="1 2">
    <name type="scientific">Kiloniella antarctica</name>
    <dbReference type="NCBI Taxonomy" id="1550907"/>
    <lineage>
        <taxon>Bacteria</taxon>
        <taxon>Pseudomonadati</taxon>
        <taxon>Pseudomonadota</taxon>
        <taxon>Alphaproteobacteria</taxon>
        <taxon>Rhodospirillales</taxon>
        <taxon>Kiloniellaceae</taxon>
        <taxon>Kiloniella</taxon>
    </lineage>
</organism>
<sequence length="100" mass="10960">MQTQNRILDDLAKVASSAMGAAAGMRGEVEARIREQFERIITQMDIVPREEFDAMKAVAVKAREEGEDLAQKVTSLEARLAHLEGGVKTATKKVSSKKTD</sequence>
<reference evidence="2" key="1">
    <citation type="journal article" date="2019" name="Int. J. Syst. Evol. Microbiol.">
        <title>The Global Catalogue of Microorganisms (GCM) 10K type strain sequencing project: providing services to taxonomists for standard genome sequencing and annotation.</title>
        <authorList>
            <consortium name="The Broad Institute Genomics Platform"/>
            <consortium name="The Broad Institute Genome Sequencing Center for Infectious Disease"/>
            <person name="Wu L."/>
            <person name="Ma J."/>
        </authorList>
    </citation>
    <scope>NUCLEOTIDE SEQUENCE [LARGE SCALE GENOMIC DNA]</scope>
    <source>
        <strain evidence="2">CGMCC 4.7192</strain>
    </source>
</reference>
<dbReference type="Proteomes" id="UP001597294">
    <property type="component" value="Unassembled WGS sequence"/>
</dbReference>
<dbReference type="PANTHER" id="PTHR38040">
    <property type="entry name" value="UBIQUINONE BIOSYNTHESIS ACCESSORY FACTOR UBIK"/>
    <property type="match status" value="1"/>
</dbReference>
<keyword evidence="2" id="KW-1185">Reference proteome</keyword>
<dbReference type="InterPro" id="IPR007475">
    <property type="entry name" value="UbiK"/>
</dbReference>
<dbReference type="PANTHER" id="PTHR38040:SF1">
    <property type="entry name" value="UBIQUINONE BIOSYNTHESIS ACCESSORY FACTOR UBIK"/>
    <property type="match status" value="1"/>
</dbReference>